<evidence type="ECO:0000313" key="1">
    <source>
        <dbReference type="EMBL" id="GAK71771.1"/>
    </source>
</evidence>
<dbReference type="AlphaFoldDB" id="A0A081CYM5"/>
<proteinExistence type="predicted"/>
<reference evidence="1 2" key="1">
    <citation type="submission" date="2014-08" db="EMBL/GenBank/DDBJ databases">
        <title>Whole genome shotgun sequence of Rhizobium rubi NBRC 13261.</title>
        <authorList>
            <person name="Katano-Makiyama Y."/>
            <person name="Hosoyama A."/>
            <person name="Hashimoto M."/>
            <person name="Hosoyama Y."/>
            <person name="Noguchi M."/>
            <person name="Tsuchikane K."/>
            <person name="Uohara A."/>
            <person name="Ohji S."/>
            <person name="Ichikawa N."/>
            <person name="Kimura A."/>
            <person name="Yamazoe A."/>
            <person name="Fujita N."/>
        </authorList>
    </citation>
    <scope>NUCLEOTIDE SEQUENCE [LARGE SCALE GENOMIC DNA]</scope>
    <source>
        <strain evidence="1 2">NBRC 13261</strain>
    </source>
</reference>
<evidence type="ECO:0000313" key="2">
    <source>
        <dbReference type="Proteomes" id="UP000028701"/>
    </source>
</evidence>
<dbReference type="EMBL" id="BBJU01000020">
    <property type="protein sequence ID" value="GAK71771.1"/>
    <property type="molecule type" value="Genomic_DNA"/>
</dbReference>
<comment type="caution">
    <text evidence="1">The sequence shown here is derived from an EMBL/GenBank/DDBJ whole genome shotgun (WGS) entry which is preliminary data.</text>
</comment>
<organism evidence="1 2">
    <name type="scientific">Agrobacterium rubi TR3 = NBRC 13261</name>
    <dbReference type="NCBI Taxonomy" id="1368415"/>
    <lineage>
        <taxon>Bacteria</taxon>
        <taxon>Pseudomonadati</taxon>
        <taxon>Pseudomonadota</taxon>
        <taxon>Alphaproteobacteria</taxon>
        <taxon>Hyphomicrobiales</taxon>
        <taxon>Rhizobiaceae</taxon>
        <taxon>Rhizobium/Agrobacterium group</taxon>
        <taxon>Agrobacterium</taxon>
    </lineage>
</organism>
<gene>
    <name evidence="1" type="ORF">RRU01S_20_00320</name>
</gene>
<accession>A0A081CYM5</accession>
<dbReference type="Proteomes" id="UP000028701">
    <property type="component" value="Unassembled WGS sequence"/>
</dbReference>
<name>A0A081CYM5_9HYPH</name>
<sequence length="57" mass="6489">MFFPPYAHPVHCADQCDKEHQRMCKNFGGQVELSDAQPDCHAVCEALNARVDVRFLI</sequence>
<protein>
    <submittedName>
        <fullName evidence="1">Uncharacterized protein</fullName>
    </submittedName>
</protein>